<reference evidence="3" key="1">
    <citation type="submission" date="2025-08" db="UniProtKB">
        <authorList>
            <consortium name="RefSeq"/>
        </authorList>
    </citation>
    <scope>IDENTIFICATION</scope>
    <source>
        <tissue evidence="3">Sperm</tissue>
    </source>
</reference>
<dbReference type="KEGG" id="pmrn:116952525"/>
<dbReference type="PANTHER" id="PTHR14715:SF6">
    <property type="entry name" value="FAM124 DOMAIN-CONTAINING PROTEIN"/>
    <property type="match status" value="1"/>
</dbReference>
<protein>
    <submittedName>
        <fullName evidence="3">Uncharacterized protein LOC116952525 isoform X1</fullName>
    </submittedName>
</protein>
<feature type="region of interest" description="Disordered" evidence="1">
    <location>
        <begin position="1"/>
        <end position="134"/>
    </location>
</feature>
<gene>
    <name evidence="3" type="primary">LOC116952525</name>
</gene>
<evidence type="ECO:0000256" key="1">
    <source>
        <dbReference type="SAM" id="MobiDB-lite"/>
    </source>
</evidence>
<dbReference type="AlphaFoldDB" id="A0AAJ7XC57"/>
<dbReference type="PANTHER" id="PTHR14715">
    <property type="entry name" value="FAM124 DOMAIN-CONTAINING PROTEIN-RELATED"/>
    <property type="match status" value="1"/>
</dbReference>
<evidence type="ECO:0000313" key="2">
    <source>
        <dbReference type="Proteomes" id="UP001318040"/>
    </source>
</evidence>
<dbReference type="Proteomes" id="UP001318040">
    <property type="component" value="Chromosome 47"/>
</dbReference>
<feature type="compositionally biased region" description="Low complexity" evidence="1">
    <location>
        <begin position="101"/>
        <end position="121"/>
    </location>
</feature>
<dbReference type="RefSeq" id="XP_032827828.1">
    <property type="nucleotide sequence ID" value="XM_032971937.1"/>
</dbReference>
<organism evidence="2 3">
    <name type="scientific">Petromyzon marinus</name>
    <name type="common">Sea lamprey</name>
    <dbReference type="NCBI Taxonomy" id="7757"/>
    <lineage>
        <taxon>Eukaryota</taxon>
        <taxon>Metazoa</taxon>
        <taxon>Chordata</taxon>
        <taxon>Craniata</taxon>
        <taxon>Vertebrata</taxon>
        <taxon>Cyclostomata</taxon>
        <taxon>Hyperoartia</taxon>
        <taxon>Petromyzontiformes</taxon>
        <taxon>Petromyzontidae</taxon>
        <taxon>Petromyzon</taxon>
    </lineage>
</organism>
<evidence type="ECO:0000313" key="3">
    <source>
        <dbReference type="RefSeq" id="XP_032827828.1"/>
    </source>
</evidence>
<feature type="compositionally biased region" description="Low complexity" evidence="1">
    <location>
        <begin position="521"/>
        <end position="532"/>
    </location>
</feature>
<feature type="region of interest" description="Disordered" evidence="1">
    <location>
        <begin position="595"/>
        <end position="668"/>
    </location>
</feature>
<feature type="compositionally biased region" description="Gly residues" evidence="1">
    <location>
        <begin position="32"/>
        <end position="41"/>
    </location>
</feature>
<feature type="region of interest" description="Disordered" evidence="1">
    <location>
        <begin position="346"/>
        <end position="372"/>
    </location>
</feature>
<keyword evidence="2" id="KW-1185">Reference proteome</keyword>
<feature type="compositionally biased region" description="Basic residues" evidence="1">
    <location>
        <begin position="655"/>
        <end position="667"/>
    </location>
</feature>
<name>A0AAJ7XC57_PETMA</name>
<proteinExistence type="predicted"/>
<feature type="compositionally biased region" description="Basic residues" evidence="1">
    <location>
        <begin position="349"/>
        <end position="370"/>
    </location>
</feature>
<dbReference type="InterPro" id="IPR029380">
    <property type="entry name" value="FAM124"/>
</dbReference>
<feature type="compositionally biased region" description="Basic residues" evidence="1">
    <location>
        <begin position="625"/>
        <end position="639"/>
    </location>
</feature>
<feature type="region of interest" description="Disordered" evidence="1">
    <location>
        <begin position="502"/>
        <end position="568"/>
    </location>
</feature>
<sequence>MRLSRCFGADSATGLHAPGRREAEMGARGAATGAGGAGIGARGSEAVARGPGTGARGAGPGVRGLGERGSGAFGRAPESPGSGLPMGVEFDERGDSGLDTSSSDCSRTSSVESGEGPLQQQQEEEDEGGSGRGVPAWGWDPYRVCLHLLAAPRDVPRLQAAVNAAAELLCPGLRPFCVSPRAHPTVPTPRAPPASPRPRLLVELTAVEEADVEALMELFSRPPWRPVAQLDLRHRCQQQQQHLRHQQQQHLLHRRSLFSDQQELDNYDFKQQTQNYRFHQQQHNLHQQHDQHLAAVDDDGDQQQLAGLSRRCRCPYRCRFFSLGDLDSPAWVIRVPCRCAAAKQDPSLHRHPHHHHHQQQHHHQQDHHHHLEQQQPTAVLLYVLPCGPGELGPLARFYGLLLGGGSAALQNPGCCWSRELSAGPALRVQLSLRADEAMPAGPPTPAPCAHLEVRVPALAALPCQRRARLLRLSGVRWQAEDPSGRTLLLLLQNAFVTPPLQTRRSLPRGVSRDDITSARGTPSSAQSSASSPSPSPTPRRLDGDHAGGPRRRYHGDRGGHNEGLPIGMGSAMAMPGGANLGAKLGATTLLRFRPAEAHDGRGGVAERGLAGRPHGRHMPASNPRHPCHPLHLSHPHHLSHPSYPHHPSHPSHPSHASHPHHPSHPCHPRVASRAELLSTTAEPLNESEAGEQEFFI</sequence>
<accession>A0AAJ7XC57</accession>
<feature type="compositionally biased region" description="Gly residues" evidence="1">
    <location>
        <begin position="51"/>
        <end position="72"/>
    </location>
</feature>